<sequence>MDILILINSFEGDLPASYNDFKSLVTELFPVIHDTKHISYNLRRKVPEAKQWDYTDLKFLFEYFKNGTGRHLAMHSPPIEIKSENDNYFDKYHEAGWDSFCAGYIFIRLAFLKIHENHPKTKVFMPVELLNGVEEYKNCLNVIRGSINHINLGGEDPETTRPPWLVIETKRNQKLDFKELSAALCAYGNVEVKPVSLRRNKALIAVENYGSAKSWLRDHFPYPTDFKFKFPYCNQFYYVCLRIFFGFRENTSLCSLKEYQFDEFHRNDIYSFLPDETNFLKEICPANCKCTFAFEI</sequence>
<proteinExistence type="inferred from homology"/>
<evidence type="ECO:0000313" key="2">
    <source>
        <dbReference type="EMBL" id="KAL3269162.1"/>
    </source>
</evidence>
<organism evidence="2 3">
    <name type="scientific">Cryptolaemus montrouzieri</name>
    <dbReference type="NCBI Taxonomy" id="559131"/>
    <lineage>
        <taxon>Eukaryota</taxon>
        <taxon>Metazoa</taxon>
        <taxon>Ecdysozoa</taxon>
        <taxon>Arthropoda</taxon>
        <taxon>Hexapoda</taxon>
        <taxon>Insecta</taxon>
        <taxon>Pterygota</taxon>
        <taxon>Neoptera</taxon>
        <taxon>Endopterygota</taxon>
        <taxon>Coleoptera</taxon>
        <taxon>Polyphaga</taxon>
        <taxon>Cucujiformia</taxon>
        <taxon>Coccinelloidea</taxon>
        <taxon>Coccinellidae</taxon>
        <taxon>Scymninae</taxon>
        <taxon>Scymnini</taxon>
        <taxon>Cryptolaemus</taxon>
    </lineage>
</organism>
<dbReference type="AlphaFoldDB" id="A0ABD2MS71"/>
<dbReference type="InterPro" id="IPR012337">
    <property type="entry name" value="RNaseH-like_sf"/>
</dbReference>
<gene>
    <name evidence="2" type="ORF">HHI36_008245</name>
</gene>
<dbReference type="SUPFAM" id="SSF53098">
    <property type="entry name" value="Ribonuclease H-like"/>
    <property type="match status" value="1"/>
</dbReference>
<protein>
    <submittedName>
        <fullName evidence="2">Uncharacterized protein</fullName>
    </submittedName>
</protein>
<dbReference type="InterPro" id="IPR036397">
    <property type="entry name" value="RNaseH_sf"/>
</dbReference>
<keyword evidence="3" id="KW-1185">Reference proteome</keyword>
<dbReference type="Gene3D" id="3.30.420.10">
    <property type="entry name" value="Ribonuclease H-like superfamily/Ribonuclease H"/>
    <property type="match status" value="1"/>
</dbReference>
<accession>A0ABD2MS71</accession>
<evidence type="ECO:0000256" key="1">
    <source>
        <dbReference type="ARBA" id="ARBA00008372"/>
    </source>
</evidence>
<dbReference type="Pfam" id="PF04857">
    <property type="entry name" value="CAF1"/>
    <property type="match status" value="1"/>
</dbReference>
<dbReference type="PANTHER" id="PTHR15092">
    <property type="entry name" value="POLY A -SPECIFIC RIBONUCLEASE/TARGET OF EGR1, MEMBER 1"/>
    <property type="match status" value="1"/>
</dbReference>
<dbReference type="EMBL" id="JABFTP020000021">
    <property type="protein sequence ID" value="KAL3269162.1"/>
    <property type="molecule type" value="Genomic_DNA"/>
</dbReference>
<name>A0ABD2MS71_9CUCU</name>
<reference evidence="2 3" key="1">
    <citation type="journal article" date="2021" name="BMC Biol.">
        <title>Horizontally acquired antibacterial genes associated with adaptive radiation of ladybird beetles.</title>
        <authorList>
            <person name="Li H.S."/>
            <person name="Tang X.F."/>
            <person name="Huang Y.H."/>
            <person name="Xu Z.Y."/>
            <person name="Chen M.L."/>
            <person name="Du X.Y."/>
            <person name="Qiu B.Y."/>
            <person name="Chen P.T."/>
            <person name="Zhang W."/>
            <person name="Slipinski A."/>
            <person name="Escalona H.E."/>
            <person name="Waterhouse R.M."/>
            <person name="Zwick A."/>
            <person name="Pang H."/>
        </authorList>
    </citation>
    <scope>NUCLEOTIDE SEQUENCE [LARGE SCALE GENOMIC DNA]</scope>
    <source>
        <strain evidence="2">SYSU2018</strain>
    </source>
</reference>
<dbReference type="InterPro" id="IPR006941">
    <property type="entry name" value="RNase_CAF1"/>
</dbReference>
<dbReference type="PANTHER" id="PTHR15092:SF44">
    <property type="entry name" value="POLY(A)-SPECIFIC RIBONUCLEASE PARN"/>
    <property type="match status" value="1"/>
</dbReference>
<comment type="caution">
    <text evidence="2">The sequence shown here is derived from an EMBL/GenBank/DDBJ whole genome shotgun (WGS) entry which is preliminary data.</text>
</comment>
<evidence type="ECO:0000313" key="3">
    <source>
        <dbReference type="Proteomes" id="UP001516400"/>
    </source>
</evidence>
<dbReference type="Proteomes" id="UP001516400">
    <property type="component" value="Unassembled WGS sequence"/>
</dbReference>
<dbReference type="InterPro" id="IPR051181">
    <property type="entry name" value="CAF1_poly(A)_ribonucleases"/>
</dbReference>
<comment type="similarity">
    <text evidence="1">Belongs to the CAF1 family.</text>
</comment>